<feature type="binding site" evidence="13">
    <location>
        <position position="203"/>
    </location>
    <ligand>
        <name>substrate</name>
    </ligand>
</feature>
<dbReference type="Gene3D" id="3.20.20.70">
    <property type="entry name" value="Aldolase class I"/>
    <property type="match status" value="1"/>
</dbReference>
<dbReference type="NCBIfam" id="NF004076">
    <property type="entry name" value="PRK05581.1-4"/>
    <property type="match status" value="1"/>
</dbReference>
<dbReference type="Pfam" id="PF00834">
    <property type="entry name" value="Ribul_P_3_epim"/>
    <property type="match status" value="1"/>
</dbReference>
<gene>
    <name evidence="14" type="primary">RPE</name>
    <name evidence="14" type="ORF">TSPGSL018_14708</name>
</gene>
<feature type="binding site" evidence="13">
    <location>
        <position position="84"/>
    </location>
    <ligand>
        <name>substrate</name>
    </ligand>
</feature>
<dbReference type="InterPro" id="IPR013785">
    <property type="entry name" value="Aldolase_TIM"/>
</dbReference>
<keyword evidence="12" id="KW-0170">Cobalt</keyword>
<feature type="binding site" evidence="12">
    <location>
        <position position="201"/>
    </location>
    <ligand>
        <name>a divalent metal cation</name>
        <dbReference type="ChEBI" id="CHEBI:60240"/>
    </ligand>
</feature>
<feature type="active site" description="Proton donor" evidence="11">
    <location>
        <position position="201"/>
    </location>
</feature>
<evidence type="ECO:0000256" key="10">
    <source>
        <dbReference type="PIRNR" id="PIRNR001461"/>
    </source>
</evidence>
<dbReference type="InterPro" id="IPR011060">
    <property type="entry name" value="RibuloseP-bd_barrel"/>
</dbReference>
<dbReference type="PIRSF" id="PIRSF001461">
    <property type="entry name" value="RPE"/>
    <property type="match status" value="1"/>
</dbReference>
<feature type="binding site" evidence="13">
    <location>
        <position position="26"/>
    </location>
    <ligand>
        <name>substrate</name>
    </ligand>
</feature>
<evidence type="ECO:0000256" key="5">
    <source>
        <dbReference type="ARBA" id="ARBA00001954"/>
    </source>
</evidence>
<sequence>MPGRVDHSYPALTSNRDRPKTTICPSILSSDFAKLADECEKIMSMGADWLHVDVMDGHFVPNLTLGHPVVKSLRKHTKAFLDCHVMVTNPRQWIREYEKAGADQITFHLEAVTGEPVLVNGNADPDVVEVIRDIKDAGMYAGIALKPATPVEAVLPYLDDIDMVLIMTVEPGFGGQSFMPAMMQKVKALRQRFPQLNIQVDGGLSPKTIRQAAEAGANVIVAGSAVFGAPSPADVMADMREEIDRAAVMETAAA</sequence>
<feature type="active site" description="Proton acceptor" evidence="11">
    <location>
        <position position="53"/>
    </location>
</feature>
<dbReference type="PANTHER" id="PTHR11749">
    <property type="entry name" value="RIBULOSE-5-PHOSPHATE-3-EPIMERASE"/>
    <property type="match status" value="1"/>
</dbReference>
<name>A0A061R647_9CHLO</name>
<comment type="cofactor">
    <cofactor evidence="4">
        <name>Zn(2+)</name>
        <dbReference type="ChEBI" id="CHEBI:29105"/>
    </cofactor>
</comment>
<comment type="cofactor">
    <cofactor evidence="12">
        <name>a divalent metal cation</name>
        <dbReference type="ChEBI" id="CHEBI:60240"/>
    </cofactor>
    <text evidence="12">Binds 1 divalent metal cation per subunit.</text>
</comment>
<dbReference type="InterPro" id="IPR000056">
    <property type="entry name" value="Ribul_P_3_epim-like"/>
</dbReference>
<dbReference type="NCBIfam" id="TIGR01163">
    <property type="entry name" value="rpe"/>
    <property type="match status" value="1"/>
</dbReference>
<comment type="similarity">
    <text evidence="6 10">Belongs to the ribulose-phosphate 3-epimerase family.</text>
</comment>
<evidence type="ECO:0000313" key="14">
    <source>
        <dbReference type="EMBL" id="JAC66006.1"/>
    </source>
</evidence>
<feature type="binding site" evidence="12">
    <location>
        <position position="84"/>
    </location>
    <ligand>
        <name>a divalent metal cation</name>
        <dbReference type="ChEBI" id="CHEBI:60240"/>
    </ligand>
</feature>
<comment type="catalytic activity">
    <reaction evidence="1 10">
        <text>D-ribulose 5-phosphate = D-xylulose 5-phosphate</text>
        <dbReference type="Rhea" id="RHEA:13677"/>
        <dbReference type="ChEBI" id="CHEBI:57737"/>
        <dbReference type="ChEBI" id="CHEBI:58121"/>
        <dbReference type="EC" id="5.1.3.1"/>
    </reaction>
</comment>
<dbReference type="SUPFAM" id="SSF51366">
    <property type="entry name" value="Ribulose-phoshate binding barrel"/>
    <property type="match status" value="1"/>
</dbReference>
<evidence type="ECO:0000256" key="13">
    <source>
        <dbReference type="PIRSR" id="PIRSR001461-3"/>
    </source>
</evidence>
<dbReference type="EMBL" id="GBEZ01020682">
    <property type="protein sequence ID" value="JAC66006.1"/>
    <property type="molecule type" value="Transcribed_RNA"/>
</dbReference>
<feature type="binding site" evidence="13">
    <location>
        <begin position="223"/>
        <end position="224"/>
    </location>
    <ligand>
        <name>substrate</name>
    </ligand>
</feature>
<keyword evidence="12" id="KW-0862">Zinc</keyword>
<feature type="binding site" evidence="13">
    <location>
        <begin position="172"/>
        <end position="175"/>
    </location>
    <ligand>
        <name>substrate</name>
    </ligand>
</feature>
<organism evidence="14">
    <name type="scientific">Tetraselmis sp. GSL018</name>
    <dbReference type="NCBI Taxonomy" id="582737"/>
    <lineage>
        <taxon>Eukaryota</taxon>
        <taxon>Viridiplantae</taxon>
        <taxon>Chlorophyta</taxon>
        <taxon>core chlorophytes</taxon>
        <taxon>Chlorodendrophyceae</taxon>
        <taxon>Chlorodendrales</taxon>
        <taxon>Chlorodendraceae</taxon>
        <taxon>Tetraselmis</taxon>
    </lineage>
</organism>
<evidence type="ECO:0000256" key="7">
    <source>
        <dbReference type="ARBA" id="ARBA00013188"/>
    </source>
</evidence>
<keyword evidence="10" id="KW-0119">Carbohydrate metabolism</keyword>
<dbReference type="GO" id="GO:0004750">
    <property type="term" value="F:D-ribulose-phosphate 3-epimerase activity"/>
    <property type="evidence" value="ECO:0007669"/>
    <property type="project" value="UniProtKB-EC"/>
</dbReference>
<evidence type="ECO:0000256" key="3">
    <source>
        <dbReference type="ARBA" id="ARBA00001941"/>
    </source>
</evidence>
<evidence type="ECO:0000256" key="12">
    <source>
        <dbReference type="PIRSR" id="PIRSR001461-2"/>
    </source>
</evidence>
<dbReference type="CDD" id="cd00429">
    <property type="entry name" value="RPE"/>
    <property type="match status" value="1"/>
</dbReference>
<evidence type="ECO:0000256" key="4">
    <source>
        <dbReference type="ARBA" id="ARBA00001947"/>
    </source>
</evidence>
<keyword evidence="8 12" id="KW-0479">Metal-binding</keyword>
<proteinExistence type="inferred from homology"/>
<keyword evidence="9 10" id="KW-0413">Isomerase</keyword>
<comment type="cofactor">
    <cofactor evidence="3">
        <name>Co(2+)</name>
        <dbReference type="ChEBI" id="CHEBI:48828"/>
    </cofactor>
</comment>
<dbReference type="EC" id="5.1.3.1" evidence="7 10"/>
<dbReference type="PROSITE" id="PS01086">
    <property type="entry name" value="RIBUL_P_3_EPIMER_2"/>
    <property type="match status" value="1"/>
</dbReference>
<dbReference type="AlphaFoldDB" id="A0A061R647"/>
<evidence type="ECO:0000256" key="11">
    <source>
        <dbReference type="PIRSR" id="PIRSR001461-1"/>
    </source>
</evidence>
<dbReference type="GO" id="GO:0046872">
    <property type="term" value="F:metal ion binding"/>
    <property type="evidence" value="ECO:0007669"/>
    <property type="project" value="UniProtKB-KW"/>
</dbReference>
<evidence type="ECO:0000256" key="8">
    <source>
        <dbReference type="ARBA" id="ARBA00022723"/>
    </source>
</evidence>
<dbReference type="FunFam" id="3.20.20.70:FF:000171">
    <property type="entry name" value="Ribulose-phosphate 3-epimerase"/>
    <property type="match status" value="1"/>
</dbReference>
<dbReference type="GO" id="GO:0005975">
    <property type="term" value="P:carbohydrate metabolic process"/>
    <property type="evidence" value="ECO:0007669"/>
    <property type="project" value="InterPro"/>
</dbReference>
<evidence type="ECO:0000256" key="9">
    <source>
        <dbReference type="ARBA" id="ARBA00023235"/>
    </source>
</evidence>
<keyword evidence="12" id="KW-0464">Manganese</keyword>
<dbReference type="PROSITE" id="PS01085">
    <property type="entry name" value="RIBUL_P_3_EPIMER_1"/>
    <property type="match status" value="1"/>
</dbReference>
<accession>A0A061R647</accession>
<evidence type="ECO:0000256" key="2">
    <source>
        <dbReference type="ARBA" id="ARBA00001936"/>
    </source>
</evidence>
<dbReference type="HAMAP" id="MF_02227">
    <property type="entry name" value="RPE"/>
    <property type="match status" value="1"/>
</dbReference>
<feature type="binding site" evidence="12">
    <location>
        <position position="53"/>
    </location>
    <ligand>
        <name>a divalent metal cation</name>
        <dbReference type="ChEBI" id="CHEBI:60240"/>
    </ligand>
</feature>
<dbReference type="GO" id="GO:0006098">
    <property type="term" value="P:pentose-phosphate shunt"/>
    <property type="evidence" value="ECO:0007669"/>
    <property type="project" value="InterPro"/>
</dbReference>
<reference evidence="14" key="1">
    <citation type="submission" date="2014-05" db="EMBL/GenBank/DDBJ databases">
        <title>The transcriptome of the halophilic microalga Tetraselmis sp. GSL018 isolated from the Great Salt Lake, Utah.</title>
        <authorList>
            <person name="Jinkerson R.E."/>
            <person name="D'Adamo S."/>
            <person name="Posewitz M.C."/>
        </authorList>
    </citation>
    <scope>NUCLEOTIDE SEQUENCE</scope>
    <source>
        <strain evidence="14">GSL018</strain>
    </source>
</reference>
<dbReference type="InterPro" id="IPR026019">
    <property type="entry name" value="Ribul_P_3_epim"/>
</dbReference>
<comment type="cofactor">
    <cofactor evidence="2">
        <name>Mn(2+)</name>
        <dbReference type="ChEBI" id="CHEBI:29035"/>
    </cofactor>
</comment>
<evidence type="ECO:0000256" key="6">
    <source>
        <dbReference type="ARBA" id="ARBA00009541"/>
    </source>
</evidence>
<comment type="cofactor">
    <cofactor evidence="5">
        <name>Fe(2+)</name>
        <dbReference type="ChEBI" id="CHEBI:29033"/>
    </cofactor>
</comment>
<feature type="binding site" evidence="12">
    <location>
        <position position="51"/>
    </location>
    <ligand>
        <name>a divalent metal cation</name>
        <dbReference type="ChEBI" id="CHEBI:60240"/>
    </ligand>
</feature>
<protein>
    <recommendedName>
        <fullName evidence="7 10">Ribulose-phosphate 3-epimerase</fullName>
        <ecNumber evidence="7 10">5.1.3.1</ecNumber>
    </recommendedName>
</protein>
<evidence type="ECO:0000256" key="1">
    <source>
        <dbReference type="ARBA" id="ARBA00001782"/>
    </source>
</evidence>